<name>A0ABQ6AV14_9BRAD</name>
<keyword evidence="3" id="KW-1185">Reference proteome</keyword>
<evidence type="ECO:0000256" key="1">
    <source>
        <dbReference type="SAM" id="MobiDB-lite"/>
    </source>
</evidence>
<accession>A0ABQ6AV14</accession>
<evidence type="ECO:0000313" key="3">
    <source>
        <dbReference type="Proteomes" id="UP001156905"/>
    </source>
</evidence>
<feature type="region of interest" description="Disordered" evidence="1">
    <location>
        <begin position="1"/>
        <end position="21"/>
    </location>
</feature>
<dbReference type="Proteomes" id="UP001156905">
    <property type="component" value="Unassembled WGS sequence"/>
</dbReference>
<organism evidence="2 3">
    <name type="scientific">Bradyrhizobium iriomotense</name>
    <dbReference type="NCBI Taxonomy" id="441950"/>
    <lineage>
        <taxon>Bacteria</taxon>
        <taxon>Pseudomonadati</taxon>
        <taxon>Pseudomonadota</taxon>
        <taxon>Alphaproteobacteria</taxon>
        <taxon>Hyphomicrobiales</taxon>
        <taxon>Nitrobacteraceae</taxon>
        <taxon>Bradyrhizobium</taxon>
    </lineage>
</organism>
<dbReference type="EMBL" id="BSOW01000003">
    <property type="protein sequence ID" value="GLR84460.1"/>
    <property type="molecule type" value="Genomic_DNA"/>
</dbReference>
<comment type="caution">
    <text evidence="2">The sequence shown here is derived from an EMBL/GenBank/DDBJ whole genome shotgun (WGS) entry which is preliminary data.</text>
</comment>
<gene>
    <name evidence="2" type="ORF">GCM10007857_11700</name>
</gene>
<sequence length="75" mass="7886">MAPNGPVAMPKVRGNEKMPEPTIEPTTIAVSANSESFCIDDVAVMEASRSQQRPGQWALVGAFRPCAFGPVGNIG</sequence>
<evidence type="ECO:0000313" key="2">
    <source>
        <dbReference type="EMBL" id="GLR84460.1"/>
    </source>
</evidence>
<proteinExistence type="predicted"/>
<reference evidence="3" key="1">
    <citation type="journal article" date="2019" name="Int. J. Syst. Evol. Microbiol.">
        <title>The Global Catalogue of Microorganisms (GCM) 10K type strain sequencing project: providing services to taxonomists for standard genome sequencing and annotation.</title>
        <authorList>
            <consortium name="The Broad Institute Genomics Platform"/>
            <consortium name="The Broad Institute Genome Sequencing Center for Infectious Disease"/>
            <person name="Wu L."/>
            <person name="Ma J."/>
        </authorList>
    </citation>
    <scope>NUCLEOTIDE SEQUENCE [LARGE SCALE GENOMIC DNA]</scope>
    <source>
        <strain evidence="3">NBRC 102520</strain>
    </source>
</reference>
<protein>
    <submittedName>
        <fullName evidence="2">Uncharacterized protein</fullName>
    </submittedName>
</protein>